<reference evidence="1" key="1">
    <citation type="journal article" date="2015" name="Nature">
        <title>Complex archaea that bridge the gap between prokaryotes and eukaryotes.</title>
        <authorList>
            <person name="Spang A."/>
            <person name="Saw J.H."/>
            <person name="Jorgensen S.L."/>
            <person name="Zaremba-Niedzwiedzka K."/>
            <person name="Martijn J."/>
            <person name="Lind A.E."/>
            <person name="van Eijk R."/>
            <person name="Schleper C."/>
            <person name="Guy L."/>
            <person name="Ettema T.J."/>
        </authorList>
    </citation>
    <scope>NUCLEOTIDE SEQUENCE</scope>
</reference>
<dbReference type="EMBL" id="LAZR01020750">
    <property type="protein sequence ID" value="KKL87747.1"/>
    <property type="molecule type" value="Genomic_DNA"/>
</dbReference>
<organism evidence="1">
    <name type="scientific">marine sediment metagenome</name>
    <dbReference type="NCBI Taxonomy" id="412755"/>
    <lineage>
        <taxon>unclassified sequences</taxon>
        <taxon>metagenomes</taxon>
        <taxon>ecological metagenomes</taxon>
    </lineage>
</organism>
<protein>
    <submittedName>
        <fullName evidence="1">Uncharacterized protein</fullName>
    </submittedName>
</protein>
<dbReference type="AlphaFoldDB" id="A0A0F9IKK7"/>
<comment type="caution">
    <text evidence="1">The sequence shown here is derived from an EMBL/GenBank/DDBJ whole genome shotgun (WGS) entry which is preliminary data.</text>
</comment>
<sequence>MSTQALRKRYVAAVALAAYRGGLLRGWVTTWEIIQRQVGGGRYPTEETSWRDF</sequence>
<gene>
    <name evidence="1" type="ORF">LCGC14_1931590</name>
</gene>
<accession>A0A0F9IKK7</accession>
<name>A0A0F9IKK7_9ZZZZ</name>
<evidence type="ECO:0000313" key="1">
    <source>
        <dbReference type="EMBL" id="KKL87747.1"/>
    </source>
</evidence>
<proteinExistence type="predicted"/>